<dbReference type="InterPro" id="IPR001360">
    <property type="entry name" value="Glyco_hydro_1"/>
</dbReference>
<evidence type="ECO:0000256" key="1">
    <source>
        <dbReference type="ARBA" id="ARBA00010838"/>
    </source>
</evidence>
<protein>
    <recommendedName>
        <fullName evidence="7">Beta-glucosidase</fullName>
    </recommendedName>
</protein>
<dbReference type="EMBL" id="CM035432">
    <property type="protein sequence ID" value="KAH7294919.1"/>
    <property type="molecule type" value="Genomic_DNA"/>
</dbReference>
<keyword evidence="6" id="KW-1185">Reference proteome</keyword>
<evidence type="ECO:0008006" key="7">
    <source>
        <dbReference type="Google" id="ProtNLM"/>
    </source>
</evidence>
<dbReference type="Gene3D" id="3.20.20.80">
    <property type="entry name" value="Glycosidases"/>
    <property type="match status" value="1"/>
</dbReference>
<keyword evidence="3" id="KW-0326">Glycosidase</keyword>
<dbReference type="OrthoDB" id="65569at2759"/>
<dbReference type="SUPFAM" id="SSF51445">
    <property type="entry name" value="(Trans)glycosidases"/>
    <property type="match status" value="1"/>
</dbReference>
<evidence type="ECO:0000256" key="3">
    <source>
        <dbReference type="ARBA" id="ARBA00023295"/>
    </source>
</evidence>
<keyword evidence="2" id="KW-0378">Hydrolase</keyword>
<dbReference type="OMA" id="MVEATMQ"/>
<dbReference type="InterPro" id="IPR033132">
    <property type="entry name" value="GH_1_N_CS"/>
</dbReference>
<dbReference type="PRINTS" id="PR00131">
    <property type="entry name" value="GLHYDRLASE1"/>
</dbReference>
<dbReference type="EMBL" id="CM035432">
    <property type="protein sequence ID" value="KAH7294917.1"/>
    <property type="molecule type" value="Genomic_DNA"/>
</dbReference>
<dbReference type="GO" id="GO:0008422">
    <property type="term" value="F:beta-glucosidase activity"/>
    <property type="evidence" value="ECO:0007669"/>
    <property type="project" value="TreeGrafter"/>
</dbReference>
<proteinExistence type="inferred from homology"/>
<dbReference type="EMBL" id="CM035432">
    <property type="protein sequence ID" value="KAH7294922.1"/>
    <property type="molecule type" value="Genomic_DNA"/>
</dbReference>
<dbReference type="EMBL" id="CM035432">
    <property type="protein sequence ID" value="KAH7294920.1"/>
    <property type="molecule type" value="Genomic_DNA"/>
</dbReference>
<evidence type="ECO:0000313" key="5">
    <source>
        <dbReference type="EMBL" id="KAH7294919.1"/>
    </source>
</evidence>
<comment type="caution">
    <text evidence="5">The sequence shown here is derived from an EMBL/GenBank/DDBJ whole genome shotgun (WGS) entry which is preliminary data.</text>
</comment>
<name>A0A8T2RER8_CERRI</name>
<comment type="similarity">
    <text evidence="1 4">Belongs to the glycosyl hydrolase 1 family.</text>
</comment>
<accession>A0A8T2RER8</accession>
<reference evidence="5 6" key="1">
    <citation type="submission" date="2021-08" db="EMBL/GenBank/DDBJ databases">
        <title>WGS assembly of Ceratopteris richardii.</title>
        <authorList>
            <person name="Marchant D.B."/>
            <person name="Chen G."/>
            <person name="Jenkins J."/>
            <person name="Shu S."/>
            <person name="Leebens-Mack J."/>
            <person name="Grimwood J."/>
            <person name="Schmutz J."/>
            <person name="Soltis P."/>
            <person name="Soltis D."/>
            <person name="Chen Z.-H."/>
        </authorList>
    </citation>
    <scope>NUCLEOTIDE SEQUENCE [LARGE SCALE GENOMIC DNA]</scope>
    <source>
        <strain evidence="5">Whitten #5841</strain>
        <tissue evidence="5">Leaf</tissue>
    </source>
</reference>
<dbReference type="Proteomes" id="UP000825935">
    <property type="component" value="Chromosome 27"/>
</dbReference>
<evidence type="ECO:0000313" key="6">
    <source>
        <dbReference type="Proteomes" id="UP000825935"/>
    </source>
</evidence>
<dbReference type="Pfam" id="PF00232">
    <property type="entry name" value="Glyco_hydro_1"/>
    <property type="match status" value="1"/>
</dbReference>
<dbReference type="PANTHER" id="PTHR10353">
    <property type="entry name" value="GLYCOSYL HYDROLASE"/>
    <property type="match status" value="1"/>
</dbReference>
<sequence>MAPFRPCRFMHSCCSPAEKPQKFNKIHRDSFPENFAFGVSTSAYQVEGAVSTDGRSMSIWDSFSHVRGNIYDNSTGDVTCDHYHRYKEDIQLMVALGIDAYRLSISWSRILPDNTGRVNQAGAAFYNSIINELLHHGIEPYVTLYHWDMPQYLENDPQVKGWRTRKIITHYVYFATTCFRLFGDRVKNWITVNEILNIAVSGYGTGTRAPGRCSVISGTQKRVYIGDSATEPYLVAHNVLLSHAAAVKLYREQFQSEQKGRIGIALNSKWYEPYTEDKHNVSAAQRCLEFELAWFLDPIFFGDYPVSMRITAGSRLPSFTEDDTKELVKSVDFLGINYYTANYAQNSDEELDPSLRWYSTDRQASVSSRGADGELIGEAMGPSDGGWIYDCPWGLRRLLAWMQARYGKEEFQDCPILITENGCSDPELNLSVKKAKQDEWRIRYLHGILQHLLDTIRNDGCNIQGYFIWSLLDNFEWDKGQAFRFGIYYVHHQWNLNRDPKLSARWYGYFLTRSNNLNRKSLLQD</sequence>
<gene>
    <name evidence="5" type="ORF">KP509_27G024700</name>
</gene>
<dbReference type="FunFam" id="3.20.20.80:FF:000020">
    <property type="entry name" value="Beta-glucosidase 12"/>
    <property type="match status" value="1"/>
</dbReference>
<dbReference type="PANTHER" id="PTHR10353:SF36">
    <property type="entry name" value="LP05116P"/>
    <property type="match status" value="1"/>
</dbReference>
<dbReference type="AlphaFoldDB" id="A0A8T2RER8"/>
<dbReference type="InterPro" id="IPR017853">
    <property type="entry name" value="GH"/>
</dbReference>
<dbReference type="GO" id="GO:0005975">
    <property type="term" value="P:carbohydrate metabolic process"/>
    <property type="evidence" value="ECO:0007669"/>
    <property type="project" value="InterPro"/>
</dbReference>
<evidence type="ECO:0000256" key="2">
    <source>
        <dbReference type="ARBA" id="ARBA00022801"/>
    </source>
</evidence>
<organism evidence="5 6">
    <name type="scientific">Ceratopteris richardii</name>
    <name type="common">Triangle waterfern</name>
    <dbReference type="NCBI Taxonomy" id="49495"/>
    <lineage>
        <taxon>Eukaryota</taxon>
        <taxon>Viridiplantae</taxon>
        <taxon>Streptophyta</taxon>
        <taxon>Embryophyta</taxon>
        <taxon>Tracheophyta</taxon>
        <taxon>Polypodiopsida</taxon>
        <taxon>Polypodiidae</taxon>
        <taxon>Polypodiales</taxon>
        <taxon>Pteridineae</taxon>
        <taxon>Pteridaceae</taxon>
        <taxon>Parkerioideae</taxon>
        <taxon>Ceratopteris</taxon>
    </lineage>
</organism>
<dbReference type="PROSITE" id="PS00653">
    <property type="entry name" value="GLYCOSYL_HYDROL_F1_2"/>
    <property type="match status" value="1"/>
</dbReference>
<evidence type="ECO:0000256" key="4">
    <source>
        <dbReference type="RuleBase" id="RU003690"/>
    </source>
</evidence>